<dbReference type="SUPFAM" id="SSF51905">
    <property type="entry name" value="FAD/NAD(P)-binding domain"/>
    <property type="match status" value="1"/>
</dbReference>
<evidence type="ECO:0000256" key="2">
    <source>
        <dbReference type="ARBA" id="ARBA00022827"/>
    </source>
</evidence>
<dbReference type="InterPro" id="IPR002938">
    <property type="entry name" value="FAD-bd"/>
</dbReference>
<dbReference type="GO" id="GO:0004497">
    <property type="term" value="F:monooxygenase activity"/>
    <property type="evidence" value="ECO:0007669"/>
    <property type="project" value="UniProtKB-KW"/>
</dbReference>
<feature type="domain" description="FAD-binding" evidence="5">
    <location>
        <begin position="205"/>
        <end position="411"/>
    </location>
</feature>
<reference evidence="6 7" key="1">
    <citation type="journal article" date="2014" name="Genome Biol. Evol.">
        <title>Comparative genomics and transcriptomics analyses reveal divergent lifestyle features of nematode endoparasitic fungus Hirsutella minnesotensis.</title>
        <authorList>
            <person name="Lai Y."/>
            <person name="Liu K."/>
            <person name="Zhang X."/>
            <person name="Zhang X."/>
            <person name="Li K."/>
            <person name="Wang N."/>
            <person name="Shu C."/>
            <person name="Wu Y."/>
            <person name="Wang C."/>
            <person name="Bushley K.E."/>
            <person name="Xiang M."/>
            <person name="Liu X."/>
        </authorList>
    </citation>
    <scope>NUCLEOTIDE SEQUENCE [LARGE SCALE GENOMIC DNA]</scope>
    <source>
        <strain evidence="6 7">3608</strain>
    </source>
</reference>
<protein>
    <recommendedName>
        <fullName evidence="5">FAD-binding domain-containing protein</fullName>
    </recommendedName>
</protein>
<keyword evidence="4" id="KW-0503">Monooxygenase</keyword>
<keyword evidence="3" id="KW-0560">Oxidoreductase</keyword>
<evidence type="ECO:0000256" key="3">
    <source>
        <dbReference type="ARBA" id="ARBA00023002"/>
    </source>
</evidence>
<evidence type="ECO:0000259" key="5">
    <source>
        <dbReference type="Pfam" id="PF01494"/>
    </source>
</evidence>
<dbReference type="EMBL" id="KQ030518">
    <property type="protein sequence ID" value="KJZ75367.1"/>
    <property type="molecule type" value="Genomic_DNA"/>
</dbReference>
<dbReference type="PRINTS" id="PR00420">
    <property type="entry name" value="RNGMNOXGNASE"/>
</dbReference>
<evidence type="ECO:0000256" key="4">
    <source>
        <dbReference type="ARBA" id="ARBA00023033"/>
    </source>
</evidence>
<gene>
    <name evidence="6" type="ORF">HIM_05293</name>
</gene>
<dbReference type="AlphaFoldDB" id="A0A0F8A0I7"/>
<evidence type="ECO:0000313" key="6">
    <source>
        <dbReference type="EMBL" id="KJZ75367.1"/>
    </source>
</evidence>
<keyword evidence="2" id="KW-0274">FAD</keyword>
<dbReference type="InterPro" id="IPR036188">
    <property type="entry name" value="FAD/NAD-bd_sf"/>
</dbReference>
<sequence length="456" mass="49962">MDARGARDVHFLEGKTIFIVGGGIAGSTLVAGFRKLWNPALKPPTVVIFDRDSSDPTLRRHEESFTVSVSGQNEAGGLPAIQKLGLLESVLASAVAGQDQATGCFKIWGTDWHVLQSIRRKPIHGLPTSSLRISRRNLRRVLLDAAQGWSHGRVQWDSRCLSAARLENGRLRVRILRPESALRSQATDMGKPSDGKKAKEVWIEEEQDCDLLIVADGANSKLRDSLRPADRLQYIGVVLRGGLSRFDDSPLPSVPGDDWGFATSPDGASCFLSPVDDKSLVWAVGHAEWNPTPKLDSSDASAMRAVIERGRQLGAAFAEPFEAIVARTDPKIVLCINGRDKLPFAHEDIAHMPVIFIGDSNHAVGPFAGAGANLALADGWNLAEELCRGASLVDAVAIYDSISVPRAASVLDESRQAVRRFYGGGWRETIFWGLFAIRRWMSWAMAKLMRRAMWWP</sequence>
<name>A0A0F8A0I7_9HYPO</name>
<accession>A0A0F8A0I7</accession>
<evidence type="ECO:0000313" key="7">
    <source>
        <dbReference type="Proteomes" id="UP000054481"/>
    </source>
</evidence>
<organism evidence="6 7">
    <name type="scientific">Hirsutella minnesotensis 3608</name>
    <dbReference type="NCBI Taxonomy" id="1043627"/>
    <lineage>
        <taxon>Eukaryota</taxon>
        <taxon>Fungi</taxon>
        <taxon>Dikarya</taxon>
        <taxon>Ascomycota</taxon>
        <taxon>Pezizomycotina</taxon>
        <taxon>Sordariomycetes</taxon>
        <taxon>Hypocreomycetidae</taxon>
        <taxon>Hypocreales</taxon>
        <taxon>Ophiocordycipitaceae</taxon>
        <taxon>Hirsutella</taxon>
    </lineage>
</organism>
<dbReference type="GO" id="GO:0071949">
    <property type="term" value="F:FAD binding"/>
    <property type="evidence" value="ECO:0007669"/>
    <property type="project" value="InterPro"/>
</dbReference>
<dbReference type="PANTHER" id="PTHR46972:SF1">
    <property type="entry name" value="FAD DEPENDENT OXIDOREDUCTASE DOMAIN-CONTAINING PROTEIN"/>
    <property type="match status" value="1"/>
</dbReference>
<dbReference type="OrthoDB" id="655030at2759"/>
<dbReference type="PANTHER" id="PTHR46972">
    <property type="entry name" value="MONOOXYGENASE ASQM-RELATED"/>
    <property type="match status" value="1"/>
</dbReference>
<dbReference type="Gene3D" id="3.50.50.60">
    <property type="entry name" value="FAD/NAD(P)-binding domain"/>
    <property type="match status" value="1"/>
</dbReference>
<dbReference type="Pfam" id="PF01494">
    <property type="entry name" value="FAD_binding_3"/>
    <property type="match status" value="1"/>
</dbReference>
<evidence type="ECO:0000256" key="1">
    <source>
        <dbReference type="ARBA" id="ARBA00022630"/>
    </source>
</evidence>
<proteinExistence type="predicted"/>
<dbReference type="Proteomes" id="UP000054481">
    <property type="component" value="Unassembled WGS sequence"/>
</dbReference>
<keyword evidence="7" id="KW-1185">Reference proteome</keyword>
<keyword evidence="1" id="KW-0285">Flavoprotein</keyword>